<dbReference type="InterPro" id="IPR012340">
    <property type="entry name" value="NA-bd_OB-fold"/>
</dbReference>
<dbReference type="GO" id="GO:0005737">
    <property type="term" value="C:cytoplasm"/>
    <property type="evidence" value="ECO:0007669"/>
    <property type="project" value="UniProtKB-SubCell"/>
</dbReference>
<dbReference type="CDD" id="cd04458">
    <property type="entry name" value="CSP_CDS"/>
    <property type="match status" value="1"/>
</dbReference>
<dbReference type="InterPro" id="IPR011129">
    <property type="entry name" value="CSD"/>
</dbReference>
<dbReference type="InterPro" id="IPR002059">
    <property type="entry name" value="CSP_DNA-bd"/>
</dbReference>
<dbReference type="EMBL" id="UINC01091623">
    <property type="protein sequence ID" value="SVC44532.1"/>
    <property type="molecule type" value="Genomic_DNA"/>
</dbReference>
<dbReference type="InterPro" id="IPR050181">
    <property type="entry name" value="Cold_shock_domain"/>
</dbReference>
<evidence type="ECO:0000313" key="4">
    <source>
        <dbReference type="EMBL" id="SVC44532.1"/>
    </source>
</evidence>
<feature type="domain" description="CSD" evidence="3">
    <location>
        <begin position="1"/>
        <end position="62"/>
    </location>
</feature>
<comment type="subcellular location">
    <subcellularLocation>
        <location evidence="1">Cytoplasm</location>
    </subcellularLocation>
</comment>
<proteinExistence type="predicted"/>
<dbReference type="PIRSF" id="PIRSF002599">
    <property type="entry name" value="Cold_shock_A"/>
    <property type="match status" value="1"/>
</dbReference>
<gene>
    <name evidence="4" type="ORF">METZ01_LOCUS297386</name>
</gene>
<dbReference type="InterPro" id="IPR012156">
    <property type="entry name" value="Cold_shock_CspA"/>
</dbReference>
<dbReference type="PANTHER" id="PTHR11544">
    <property type="entry name" value="COLD SHOCK DOMAIN CONTAINING PROTEINS"/>
    <property type="match status" value="1"/>
</dbReference>
<dbReference type="PROSITE" id="PS00352">
    <property type="entry name" value="CSD_1"/>
    <property type="match status" value="1"/>
</dbReference>
<dbReference type="InterPro" id="IPR019844">
    <property type="entry name" value="CSD_CS"/>
</dbReference>
<dbReference type="Pfam" id="PF00313">
    <property type="entry name" value="CSD"/>
    <property type="match status" value="1"/>
</dbReference>
<evidence type="ECO:0000259" key="3">
    <source>
        <dbReference type="PROSITE" id="PS51857"/>
    </source>
</evidence>
<dbReference type="SUPFAM" id="SSF50249">
    <property type="entry name" value="Nucleic acid-binding proteins"/>
    <property type="match status" value="1"/>
</dbReference>
<sequence length="64" mass="7250">METGTVKWFNHKKGFGFIEREDSEKDLFVHHTEVEGNINDGDKVEFDVGETEKGPNAVKVKAVE</sequence>
<dbReference type="SMART" id="SM00357">
    <property type="entry name" value="CSP"/>
    <property type="match status" value="1"/>
</dbReference>
<dbReference type="PRINTS" id="PR00050">
    <property type="entry name" value="COLDSHOCK"/>
</dbReference>
<evidence type="ECO:0000256" key="1">
    <source>
        <dbReference type="ARBA" id="ARBA00004496"/>
    </source>
</evidence>
<protein>
    <recommendedName>
        <fullName evidence="3">CSD domain-containing protein</fullName>
    </recommendedName>
</protein>
<keyword evidence="2" id="KW-0963">Cytoplasm</keyword>
<dbReference type="AlphaFoldDB" id="A0A382MAU4"/>
<evidence type="ECO:0000256" key="2">
    <source>
        <dbReference type="ARBA" id="ARBA00022490"/>
    </source>
</evidence>
<dbReference type="GO" id="GO:0003676">
    <property type="term" value="F:nucleic acid binding"/>
    <property type="evidence" value="ECO:0007669"/>
    <property type="project" value="InterPro"/>
</dbReference>
<dbReference type="Gene3D" id="2.40.50.140">
    <property type="entry name" value="Nucleic acid-binding proteins"/>
    <property type="match status" value="1"/>
</dbReference>
<organism evidence="4">
    <name type="scientific">marine metagenome</name>
    <dbReference type="NCBI Taxonomy" id="408172"/>
    <lineage>
        <taxon>unclassified sequences</taxon>
        <taxon>metagenomes</taxon>
        <taxon>ecological metagenomes</taxon>
    </lineage>
</organism>
<dbReference type="PROSITE" id="PS51857">
    <property type="entry name" value="CSD_2"/>
    <property type="match status" value="1"/>
</dbReference>
<accession>A0A382MAU4</accession>
<reference evidence="4" key="1">
    <citation type="submission" date="2018-05" db="EMBL/GenBank/DDBJ databases">
        <authorList>
            <person name="Lanie J.A."/>
            <person name="Ng W.-L."/>
            <person name="Kazmierczak K.M."/>
            <person name="Andrzejewski T.M."/>
            <person name="Davidsen T.M."/>
            <person name="Wayne K.J."/>
            <person name="Tettelin H."/>
            <person name="Glass J.I."/>
            <person name="Rusch D."/>
            <person name="Podicherti R."/>
            <person name="Tsui H.-C.T."/>
            <person name="Winkler M.E."/>
        </authorList>
    </citation>
    <scope>NUCLEOTIDE SEQUENCE</scope>
</reference>
<name>A0A382MAU4_9ZZZZ</name>